<reference evidence="2" key="1">
    <citation type="submission" date="2017-07" db="EMBL/GenBank/DDBJ databases">
        <title>Taro Niue Genome Assembly and Annotation.</title>
        <authorList>
            <person name="Atibalentja N."/>
            <person name="Keating K."/>
            <person name="Fields C.J."/>
        </authorList>
    </citation>
    <scope>NUCLEOTIDE SEQUENCE</scope>
    <source>
        <strain evidence="2">Niue_2</strain>
        <tissue evidence="2">Leaf</tissue>
    </source>
</reference>
<keyword evidence="3" id="KW-1185">Reference proteome</keyword>
<feature type="non-terminal residue" evidence="2">
    <location>
        <position position="1"/>
    </location>
</feature>
<proteinExistence type="predicted"/>
<dbReference type="EMBL" id="NMUH01000920">
    <property type="protein sequence ID" value="MQL86697.1"/>
    <property type="molecule type" value="Genomic_DNA"/>
</dbReference>
<organism evidence="2 3">
    <name type="scientific">Colocasia esculenta</name>
    <name type="common">Wild taro</name>
    <name type="synonym">Arum esculentum</name>
    <dbReference type="NCBI Taxonomy" id="4460"/>
    <lineage>
        <taxon>Eukaryota</taxon>
        <taxon>Viridiplantae</taxon>
        <taxon>Streptophyta</taxon>
        <taxon>Embryophyta</taxon>
        <taxon>Tracheophyta</taxon>
        <taxon>Spermatophyta</taxon>
        <taxon>Magnoliopsida</taxon>
        <taxon>Liliopsida</taxon>
        <taxon>Araceae</taxon>
        <taxon>Aroideae</taxon>
        <taxon>Colocasieae</taxon>
        <taxon>Colocasia</taxon>
    </lineage>
</organism>
<dbReference type="AlphaFoldDB" id="A0A843UW55"/>
<accession>A0A843UW55</accession>
<feature type="compositionally biased region" description="Low complexity" evidence="1">
    <location>
        <begin position="30"/>
        <end position="53"/>
    </location>
</feature>
<name>A0A843UW55_COLES</name>
<evidence type="ECO:0000313" key="2">
    <source>
        <dbReference type="EMBL" id="MQL86697.1"/>
    </source>
</evidence>
<dbReference type="OrthoDB" id="1938668at2759"/>
<protein>
    <submittedName>
        <fullName evidence="2">Uncharacterized protein</fullName>
    </submittedName>
</protein>
<feature type="region of interest" description="Disordered" evidence="1">
    <location>
        <begin position="25"/>
        <end position="110"/>
    </location>
</feature>
<feature type="compositionally biased region" description="Polar residues" evidence="1">
    <location>
        <begin position="93"/>
        <end position="103"/>
    </location>
</feature>
<sequence length="232" mass="25795">MELDDWEISAEELEFLERDAIRKVNERKASSAAASSSSVSCSSPLRPSAAAAPSPFPSPLSPADASRRDATPTLGRPVQSPPARANLERRYEQQASPSKNLGRSPTKADWVNPRNKLWHREKLFLLQPHVHWIDREKQLLVEAFHKIPRASWHAKERLWMFPVTSLSAAEEVLNGIVRVIVEAPVLEGDVGPEEEATVALSLPAPPSVSEDLHAVMEQVEEAFQGRKLFQCT</sequence>
<dbReference type="Proteomes" id="UP000652761">
    <property type="component" value="Unassembled WGS sequence"/>
</dbReference>
<evidence type="ECO:0000256" key="1">
    <source>
        <dbReference type="SAM" id="MobiDB-lite"/>
    </source>
</evidence>
<gene>
    <name evidence="2" type="ORF">Taro_019234</name>
</gene>
<evidence type="ECO:0000313" key="3">
    <source>
        <dbReference type="Proteomes" id="UP000652761"/>
    </source>
</evidence>
<comment type="caution">
    <text evidence="2">The sequence shown here is derived from an EMBL/GenBank/DDBJ whole genome shotgun (WGS) entry which is preliminary data.</text>
</comment>